<dbReference type="CDD" id="cd04780">
    <property type="entry name" value="HTH_MerR-like_sg5"/>
    <property type="match status" value="1"/>
</dbReference>
<gene>
    <name evidence="2" type="ORF">JOE42_002219</name>
</gene>
<dbReference type="SMART" id="SM00422">
    <property type="entry name" value="HTH_MERR"/>
    <property type="match status" value="1"/>
</dbReference>
<evidence type="ECO:0000313" key="3">
    <source>
        <dbReference type="Proteomes" id="UP000703038"/>
    </source>
</evidence>
<dbReference type="Gene3D" id="1.10.1660.10">
    <property type="match status" value="1"/>
</dbReference>
<comment type="caution">
    <text evidence="2">The sequence shown here is derived from an EMBL/GenBank/DDBJ whole genome shotgun (WGS) entry which is preliminary data.</text>
</comment>
<feature type="domain" description="HTH merR-type" evidence="1">
    <location>
        <begin position="1"/>
        <end position="70"/>
    </location>
</feature>
<evidence type="ECO:0000313" key="2">
    <source>
        <dbReference type="EMBL" id="MBM7415486.1"/>
    </source>
</evidence>
<dbReference type="GO" id="GO:0003677">
    <property type="term" value="F:DNA binding"/>
    <property type="evidence" value="ECO:0007669"/>
    <property type="project" value="UniProtKB-KW"/>
</dbReference>
<accession>A0ABS2KW45</accession>
<evidence type="ECO:0000259" key="1">
    <source>
        <dbReference type="PROSITE" id="PS50937"/>
    </source>
</evidence>
<dbReference type="PROSITE" id="PS50937">
    <property type="entry name" value="HTH_MERR_2"/>
    <property type="match status" value="1"/>
</dbReference>
<dbReference type="Proteomes" id="UP000703038">
    <property type="component" value="Unassembled WGS sequence"/>
</dbReference>
<dbReference type="PRINTS" id="PR00040">
    <property type="entry name" value="HTHMERR"/>
</dbReference>
<name>A0ABS2KW45_9NOCA</name>
<proteinExistence type="predicted"/>
<protein>
    <submittedName>
        <fullName evidence="2">DNA-binding transcriptional MerR regulator</fullName>
    </submittedName>
</protein>
<dbReference type="RefSeq" id="WP_204868528.1">
    <property type="nucleotide sequence ID" value="NZ_JAFBBK010000001.1"/>
</dbReference>
<keyword evidence="3" id="KW-1185">Reference proteome</keyword>
<sequence length="220" mass="24181">MRVSELSTRSAVPISSIKYYLREGLLHSGVRTATNQAEYGESHVRRLGLIRSMIEIGELPLARVRAVLAAVDDDTVTLHDAFGAVMHGLDDLPDAHDTDPDLAAAHHEVIAWMTDRHWHIDPAAPAHHRLAELITTMRRFGLPVSLTDFDAAADHAESAARGEVAYARAKDERAAAVESMIVGTVITERILLEIRRLSLESASFHLEHADTLSPFSRTGD</sequence>
<keyword evidence="2" id="KW-0238">DNA-binding</keyword>
<dbReference type="SUPFAM" id="SSF46955">
    <property type="entry name" value="Putative DNA-binding domain"/>
    <property type="match status" value="1"/>
</dbReference>
<dbReference type="InterPro" id="IPR000551">
    <property type="entry name" value="MerR-type_HTH_dom"/>
</dbReference>
<organism evidence="2 3">
    <name type="scientific">Rhodococcoides corynebacterioides</name>
    <dbReference type="NCBI Taxonomy" id="53972"/>
    <lineage>
        <taxon>Bacteria</taxon>
        <taxon>Bacillati</taxon>
        <taxon>Actinomycetota</taxon>
        <taxon>Actinomycetes</taxon>
        <taxon>Mycobacteriales</taxon>
        <taxon>Nocardiaceae</taxon>
        <taxon>Rhodococcoides</taxon>
    </lineage>
</organism>
<dbReference type="EMBL" id="JAFBBK010000001">
    <property type="protein sequence ID" value="MBM7415486.1"/>
    <property type="molecule type" value="Genomic_DNA"/>
</dbReference>
<dbReference type="InterPro" id="IPR009061">
    <property type="entry name" value="DNA-bd_dom_put_sf"/>
</dbReference>
<dbReference type="Pfam" id="PF13411">
    <property type="entry name" value="MerR_1"/>
    <property type="match status" value="1"/>
</dbReference>
<reference evidence="2 3" key="1">
    <citation type="submission" date="2021-01" db="EMBL/GenBank/DDBJ databases">
        <title>Genomics of switchgrass bacterial isolates.</title>
        <authorList>
            <person name="Shade A."/>
        </authorList>
    </citation>
    <scope>NUCLEOTIDE SEQUENCE [LARGE SCALE GENOMIC DNA]</scope>
    <source>
        <strain evidence="2 3">PvP111</strain>
    </source>
</reference>